<dbReference type="eggNOG" id="KOG1110">
    <property type="taxonomic scope" value="Eukaryota"/>
</dbReference>
<dbReference type="Pfam" id="PF00173">
    <property type="entry name" value="Cyt-b5"/>
    <property type="match status" value="1"/>
</dbReference>
<dbReference type="PANTHER" id="PTHR10281">
    <property type="entry name" value="MEMBRANE-ASSOCIATED PROGESTERONE RECEPTOR COMPONENT-RELATED"/>
    <property type="match status" value="1"/>
</dbReference>
<feature type="region of interest" description="Disordered" evidence="2">
    <location>
        <begin position="122"/>
        <end position="154"/>
    </location>
</feature>
<dbReference type="InterPro" id="IPR036400">
    <property type="entry name" value="Cyt_B5-like_heme/steroid_sf"/>
</dbReference>
<comment type="similarity">
    <text evidence="1">Belongs to the cytochrome b5 family. MAPR subfamily.</text>
</comment>
<organism evidence="4 5">
    <name type="scientific">Sphaeroforma arctica JP610</name>
    <dbReference type="NCBI Taxonomy" id="667725"/>
    <lineage>
        <taxon>Eukaryota</taxon>
        <taxon>Ichthyosporea</taxon>
        <taxon>Ichthyophonida</taxon>
        <taxon>Sphaeroforma</taxon>
    </lineage>
</organism>
<dbReference type="STRING" id="667725.A0A0L0GG10"/>
<evidence type="ECO:0000256" key="1">
    <source>
        <dbReference type="ARBA" id="ARBA00038357"/>
    </source>
</evidence>
<feature type="domain" description="Cytochrome b5 heme-binding" evidence="3">
    <location>
        <begin position="20"/>
        <end position="117"/>
    </location>
</feature>
<dbReference type="PANTHER" id="PTHR10281:SF76">
    <property type="entry name" value="CALCUTTA CUP-RELATED"/>
    <property type="match status" value="1"/>
</dbReference>
<dbReference type="Proteomes" id="UP000054560">
    <property type="component" value="Unassembled WGS sequence"/>
</dbReference>
<dbReference type="RefSeq" id="XP_014161663.1">
    <property type="nucleotide sequence ID" value="XM_014306188.1"/>
</dbReference>
<dbReference type="AlphaFoldDB" id="A0A0L0GG10"/>
<evidence type="ECO:0000313" key="5">
    <source>
        <dbReference type="Proteomes" id="UP000054560"/>
    </source>
</evidence>
<dbReference type="Gene3D" id="3.10.120.10">
    <property type="entry name" value="Cytochrome b5-like heme/steroid binding domain"/>
    <property type="match status" value="1"/>
</dbReference>
<protein>
    <recommendedName>
        <fullName evidence="3">Cytochrome b5 heme-binding domain-containing protein</fullName>
    </recommendedName>
</protein>
<feature type="compositionally biased region" description="Basic and acidic residues" evidence="2">
    <location>
        <begin position="143"/>
        <end position="154"/>
    </location>
</feature>
<dbReference type="SUPFAM" id="SSF55856">
    <property type="entry name" value="Cytochrome b5-like heme/steroid binding domain"/>
    <property type="match status" value="1"/>
</dbReference>
<keyword evidence="5" id="KW-1185">Reference proteome</keyword>
<dbReference type="GO" id="GO:0012505">
    <property type="term" value="C:endomembrane system"/>
    <property type="evidence" value="ECO:0007669"/>
    <property type="project" value="TreeGrafter"/>
</dbReference>
<dbReference type="SMART" id="SM01117">
    <property type="entry name" value="Cyt-b5"/>
    <property type="match status" value="1"/>
</dbReference>
<dbReference type="GeneID" id="25900637"/>
<gene>
    <name evidence="4" type="ORF">SARC_00133</name>
</gene>
<feature type="compositionally biased region" description="Acidic residues" evidence="2">
    <location>
        <begin position="130"/>
        <end position="141"/>
    </location>
</feature>
<evidence type="ECO:0000313" key="4">
    <source>
        <dbReference type="EMBL" id="KNC87761.1"/>
    </source>
</evidence>
<evidence type="ECO:0000256" key="2">
    <source>
        <dbReference type="SAM" id="MobiDB-lite"/>
    </source>
</evidence>
<dbReference type="OrthoDB" id="10257697at2759"/>
<accession>A0A0L0GG10</accession>
<reference evidence="4 5" key="1">
    <citation type="submission" date="2011-02" db="EMBL/GenBank/DDBJ databases">
        <title>The Genome Sequence of Sphaeroforma arctica JP610.</title>
        <authorList>
            <consortium name="The Broad Institute Genome Sequencing Platform"/>
            <person name="Russ C."/>
            <person name="Cuomo C."/>
            <person name="Young S.K."/>
            <person name="Zeng Q."/>
            <person name="Gargeya S."/>
            <person name="Alvarado L."/>
            <person name="Berlin A."/>
            <person name="Chapman S.B."/>
            <person name="Chen Z."/>
            <person name="Freedman E."/>
            <person name="Gellesch M."/>
            <person name="Goldberg J."/>
            <person name="Griggs A."/>
            <person name="Gujja S."/>
            <person name="Heilman E."/>
            <person name="Heiman D."/>
            <person name="Howarth C."/>
            <person name="Mehta T."/>
            <person name="Neiman D."/>
            <person name="Pearson M."/>
            <person name="Roberts A."/>
            <person name="Saif S."/>
            <person name="Shea T."/>
            <person name="Shenoy N."/>
            <person name="Sisk P."/>
            <person name="Stolte C."/>
            <person name="Sykes S."/>
            <person name="White J."/>
            <person name="Yandava C."/>
            <person name="Burger G."/>
            <person name="Gray M.W."/>
            <person name="Holland P.W.H."/>
            <person name="King N."/>
            <person name="Lang F.B.F."/>
            <person name="Roger A.J."/>
            <person name="Ruiz-Trillo I."/>
            <person name="Haas B."/>
            <person name="Nusbaum C."/>
            <person name="Birren B."/>
        </authorList>
    </citation>
    <scope>NUCLEOTIDE SEQUENCE [LARGE SCALE GENOMIC DNA]</scope>
    <source>
        <strain evidence="4 5">JP610</strain>
    </source>
</reference>
<dbReference type="GO" id="GO:0016020">
    <property type="term" value="C:membrane"/>
    <property type="evidence" value="ECO:0007669"/>
    <property type="project" value="TreeGrafter"/>
</dbReference>
<name>A0A0L0GG10_9EUKA</name>
<evidence type="ECO:0000259" key="3">
    <source>
        <dbReference type="SMART" id="SM01117"/>
    </source>
</evidence>
<dbReference type="EMBL" id="KQ241599">
    <property type="protein sequence ID" value="KNC87761.1"/>
    <property type="molecule type" value="Genomic_DNA"/>
</dbReference>
<proteinExistence type="inferred from homology"/>
<sequence>MRPYALAFGAGNIPTPDRIFTAEELLKYDGRDPDTPVYIGFNGFVYDVSAGRQFYGPGGGYAFFAGKDATRAYITGNFAEDLVPNVDGLRENQLKELKTWQDFYDSHADYFRVGNMDYKILESDTKPESEEAAADNAEGEPEMSTKETKPKSEL</sequence>
<dbReference type="InterPro" id="IPR001199">
    <property type="entry name" value="Cyt_B5-like_heme/steroid-bd"/>
</dbReference>
<dbReference type="InterPro" id="IPR050577">
    <property type="entry name" value="MAPR/NEUFC/NENF-like"/>
</dbReference>